<sequence length="144" mass="16507">MPHPKRPSPTPANSFPPGSILGLLAERTQLDFELEFFGKVLTTVPDFADVLRAQACNLTMKGRLQDGLAVDRQLVTVRPHDPTARYNLACRYALLKQREKALTALRQAVELGYRDFEFMLEDHDLDSIRKDPRFRKLVKEYKGH</sequence>
<dbReference type="Gene3D" id="1.25.40.10">
    <property type="entry name" value="Tetratricopeptide repeat domain"/>
    <property type="match status" value="1"/>
</dbReference>
<keyword evidence="1" id="KW-0808">Transferase</keyword>
<proteinExistence type="predicted"/>
<keyword evidence="1" id="KW-0723">Serine/threonine-protein kinase</keyword>
<reference evidence="1 2" key="1">
    <citation type="submission" date="2019-05" db="EMBL/GenBank/DDBJ databases">
        <authorList>
            <consortium name="Science for Life Laboratories"/>
        </authorList>
    </citation>
    <scope>NUCLEOTIDE SEQUENCE [LARGE SCALE GENOMIC DNA]</scope>
    <source>
        <strain evidence="1">Soil9</strain>
    </source>
</reference>
<dbReference type="EMBL" id="LR593886">
    <property type="protein sequence ID" value="VTS01056.1"/>
    <property type="molecule type" value="Genomic_DNA"/>
</dbReference>
<dbReference type="NCBIfam" id="NF047558">
    <property type="entry name" value="TPR_END_plus"/>
    <property type="match status" value="1"/>
</dbReference>
<gene>
    <name evidence="1" type="ORF">SOIL9_79770</name>
</gene>
<keyword evidence="2" id="KW-1185">Reference proteome</keyword>
<name>A0A6P2DKP6_9BACT</name>
<dbReference type="SUPFAM" id="SSF48452">
    <property type="entry name" value="TPR-like"/>
    <property type="match status" value="1"/>
</dbReference>
<dbReference type="GO" id="GO:0004674">
    <property type="term" value="F:protein serine/threonine kinase activity"/>
    <property type="evidence" value="ECO:0007669"/>
    <property type="project" value="UniProtKB-KW"/>
</dbReference>
<organism evidence="1 2">
    <name type="scientific">Gemmata massiliana</name>
    <dbReference type="NCBI Taxonomy" id="1210884"/>
    <lineage>
        <taxon>Bacteria</taxon>
        <taxon>Pseudomonadati</taxon>
        <taxon>Planctomycetota</taxon>
        <taxon>Planctomycetia</taxon>
        <taxon>Gemmatales</taxon>
        <taxon>Gemmataceae</taxon>
        <taxon>Gemmata</taxon>
    </lineage>
</organism>
<dbReference type="AlphaFoldDB" id="A0A6P2DKP6"/>
<dbReference type="RefSeq" id="WP_162672342.1">
    <property type="nucleotide sequence ID" value="NZ_LR593886.1"/>
</dbReference>
<dbReference type="Proteomes" id="UP000464178">
    <property type="component" value="Chromosome"/>
</dbReference>
<evidence type="ECO:0000313" key="2">
    <source>
        <dbReference type="Proteomes" id="UP000464178"/>
    </source>
</evidence>
<dbReference type="KEGG" id="gms:SOIL9_79770"/>
<keyword evidence="1" id="KW-0418">Kinase</keyword>
<dbReference type="InterPro" id="IPR011990">
    <property type="entry name" value="TPR-like_helical_dom_sf"/>
</dbReference>
<protein>
    <submittedName>
        <fullName evidence="1">Tetratricopeptide tpr_2 repeat protein: Serine/threonine protein kinase</fullName>
    </submittedName>
</protein>
<accession>A0A6P2DKP6</accession>
<evidence type="ECO:0000313" key="1">
    <source>
        <dbReference type="EMBL" id="VTS01056.1"/>
    </source>
</evidence>